<gene>
    <name evidence="1" type="ORF">VFPPC_17730</name>
</gene>
<dbReference type="KEGG" id="pchm:VFPPC_17730"/>
<dbReference type="AlphaFoldDB" id="A0A219AS30"/>
<dbReference type="GeneID" id="33936657"/>
<reference evidence="1 2" key="1">
    <citation type="journal article" date="2016" name="PLoS Pathog.">
        <title>Biosynthesis of antibiotic leucinostatins in bio-control fungus Purpureocillium lilacinum and their inhibition on phytophthora revealed by genome mining.</title>
        <authorList>
            <person name="Wang G."/>
            <person name="Liu Z."/>
            <person name="Lin R."/>
            <person name="Li E."/>
            <person name="Mao Z."/>
            <person name="Ling J."/>
            <person name="Yang Y."/>
            <person name="Yin W.B."/>
            <person name="Xie B."/>
        </authorList>
    </citation>
    <scope>NUCLEOTIDE SEQUENCE [LARGE SCALE GENOMIC DNA]</scope>
    <source>
        <strain evidence="1">170</strain>
    </source>
</reference>
<organism evidence="1 2">
    <name type="scientific">Pochonia chlamydosporia 170</name>
    <dbReference type="NCBI Taxonomy" id="1380566"/>
    <lineage>
        <taxon>Eukaryota</taxon>
        <taxon>Fungi</taxon>
        <taxon>Dikarya</taxon>
        <taxon>Ascomycota</taxon>
        <taxon>Pezizomycotina</taxon>
        <taxon>Sordariomycetes</taxon>
        <taxon>Hypocreomycetidae</taxon>
        <taxon>Hypocreales</taxon>
        <taxon>Clavicipitaceae</taxon>
        <taxon>Pochonia</taxon>
    </lineage>
</organism>
<protein>
    <submittedName>
        <fullName evidence="1">Uncharacterized protein</fullName>
    </submittedName>
</protein>
<accession>A0A219AS30</accession>
<keyword evidence="2" id="KW-1185">Reference proteome</keyword>
<dbReference type="Proteomes" id="UP000078397">
    <property type="component" value="Unassembled WGS sequence"/>
</dbReference>
<proteinExistence type="predicted"/>
<evidence type="ECO:0000313" key="1">
    <source>
        <dbReference type="EMBL" id="OWT43094.1"/>
    </source>
</evidence>
<comment type="caution">
    <text evidence="1">The sequence shown here is derived from an EMBL/GenBank/DDBJ whole genome shotgun (WGS) entry which is preliminary data.</text>
</comment>
<name>A0A219AS30_METCM</name>
<sequence>MAPGAGRLMHWTLHLDFLDVGTLQDAPASNAHPPDGSCRVDEKVCARDERKGQGREKKEARNCGGLLLKQLDGLVLLRVPTVSNRLRVIILLPSSILGGFEQRSQGTRGVGIMLDSGHVHVGLDHRERPWRWSQSQTLSLLSPSLCMGSLMPLCAGAWFILIGALLPHPIHCQDTSN</sequence>
<evidence type="ECO:0000313" key="2">
    <source>
        <dbReference type="Proteomes" id="UP000078397"/>
    </source>
</evidence>
<dbReference type="RefSeq" id="XP_022285543.1">
    <property type="nucleotide sequence ID" value="XM_022429419.1"/>
</dbReference>
<dbReference type="EMBL" id="LSBJ02000003">
    <property type="protein sequence ID" value="OWT43094.1"/>
    <property type="molecule type" value="Genomic_DNA"/>
</dbReference>